<dbReference type="Gene3D" id="1.10.260.40">
    <property type="entry name" value="lambda repressor-like DNA-binding domains"/>
    <property type="match status" value="1"/>
</dbReference>
<dbReference type="CDD" id="cd00093">
    <property type="entry name" value="HTH_XRE"/>
    <property type="match status" value="1"/>
</dbReference>
<organism evidence="2 3">
    <name type="scientific">Clostridium ragsdalei P11</name>
    <dbReference type="NCBI Taxonomy" id="1353534"/>
    <lineage>
        <taxon>Bacteria</taxon>
        <taxon>Bacillati</taxon>
        <taxon>Bacillota</taxon>
        <taxon>Clostridia</taxon>
        <taxon>Eubacteriales</taxon>
        <taxon>Clostridiaceae</taxon>
        <taxon>Clostridium</taxon>
    </lineage>
</organism>
<evidence type="ECO:0000259" key="1">
    <source>
        <dbReference type="PROSITE" id="PS50943"/>
    </source>
</evidence>
<dbReference type="GO" id="GO:0003677">
    <property type="term" value="F:DNA binding"/>
    <property type="evidence" value="ECO:0007669"/>
    <property type="project" value="InterPro"/>
</dbReference>
<dbReference type="PATRIC" id="fig|1353534.3.peg.347"/>
<dbReference type="EMBL" id="LROS01000003">
    <property type="protein sequence ID" value="OBR96827.1"/>
    <property type="molecule type" value="Genomic_DNA"/>
</dbReference>
<accession>A0A1A6B3F2</accession>
<reference evidence="2 3" key="1">
    <citation type="journal article" date="2012" name="Front. Microbiol.">
        <title>Draft Genome Sequence of the Virulent Strain 01-B526 of the Fish Pathogen Aeromonas salmonicida.</title>
        <authorList>
            <person name="Charette S.J."/>
            <person name="Brochu F."/>
            <person name="Boyle B."/>
            <person name="Filion G."/>
            <person name="Tanaka K.H."/>
            <person name="Derome N."/>
        </authorList>
    </citation>
    <scope>NUCLEOTIDE SEQUENCE [LARGE SCALE GENOMIC DNA]</scope>
    <source>
        <strain evidence="2 3">P11</strain>
    </source>
</reference>
<dbReference type="Pfam" id="PF01381">
    <property type="entry name" value="HTH_3"/>
    <property type="match status" value="1"/>
</dbReference>
<sequence>MLSKRDLGKLIKEARKYKSEKINKLYTQQMLANDIKKSQSYIGDLESGRTYPSFALLTQIADACGVSIGFFQDKNSINSDIDKFIKMQLSNTKDSEVLKIREHLKRDPEVKINYIYDYIHNSNKELDNAQKDFLKTSEECVCFMLKQNPMIKFLGIDIKKLKKEDMYNLVEDVINQLKLVSYKYKK</sequence>
<dbReference type="InterPro" id="IPR010982">
    <property type="entry name" value="Lambda_DNA-bd_dom_sf"/>
</dbReference>
<dbReference type="AlphaFoldDB" id="A0A1A6B3F2"/>
<dbReference type="Proteomes" id="UP000093954">
    <property type="component" value="Unassembled WGS sequence"/>
</dbReference>
<dbReference type="SUPFAM" id="SSF47413">
    <property type="entry name" value="lambda repressor-like DNA-binding domains"/>
    <property type="match status" value="1"/>
</dbReference>
<evidence type="ECO:0000313" key="3">
    <source>
        <dbReference type="Proteomes" id="UP000093954"/>
    </source>
</evidence>
<feature type="domain" description="HTH cro/C1-type" evidence="1">
    <location>
        <begin position="26"/>
        <end position="71"/>
    </location>
</feature>
<keyword evidence="3" id="KW-1185">Reference proteome</keyword>
<proteinExistence type="predicted"/>
<gene>
    <name evidence="2" type="ORF">CLRAG_03360</name>
</gene>
<dbReference type="InterPro" id="IPR001387">
    <property type="entry name" value="Cro/C1-type_HTH"/>
</dbReference>
<dbReference type="SMART" id="SM00530">
    <property type="entry name" value="HTH_XRE"/>
    <property type="match status" value="1"/>
</dbReference>
<evidence type="ECO:0000313" key="2">
    <source>
        <dbReference type="EMBL" id="OBR96827.1"/>
    </source>
</evidence>
<name>A0A1A6B3F2_9CLOT</name>
<comment type="caution">
    <text evidence="2">The sequence shown here is derived from an EMBL/GenBank/DDBJ whole genome shotgun (WGS) entry which is preliminary data.</text>
</comment>
<protein>
    <submittedName>
        <fullName evidence="2">Helix-turn-helix domain protein</fullName>
    </submittedName>
</protein>
<dbReference type="RefSeq" id="WP_065076771.1">
    <property type="nucleotide sequence ID" value="NZ_LROS01000003.1"/>
</dbReference>
<dbReference type="PROSITE" id="PS50943">
    <property type="entry name" value="HTH_CROC1"/>
    <property type="match status" value="1"/>
</dbReference>